<proteinExistence type="predicted"/>
<dbReference type="InterPro" id="IPR050471">
    <property type="entry name" value="AB_hydrolase"/>
</dbReference>
<reference evidence="3" key="1">
    <citation type="journal article" date="2019" name="Int. J. Syst. Evol. Microbiol.">
        <title>The Global Catalogue of Microorganisms (GCM) 10K type strain sequencing project: providing services to taxonomists for standard genome sequencing and annotation.</title>
        <authorList>
            <consortium name="The Broad Institute Genomics Platform"/>
            <consortium name="The Broad Institute Genome Sequencing Center for Infectious Disease"/>
            <person name="Wu L."/>
            <person name="Ma J."/>
        </authorList>
    </citation>
    <scope>NUCLEOTIDE SEQUENCE [LARGE SCALE GENOMIC DNA]</scope>
    <source>
        <strain evidence="3">NBRC 108894</strain>
    </source>
</reference>
<dbReference type="PANTHER" id="PTHR43433:SF10">
    <property type="entry name" value="AB HYDROLASE-1 DOMAIN-CONTAINING PROTEIN"/>
    <property type="match status" value="1"/>
</dbReference>
<dbReference type="InterPro" id="IPR029058">
    <property type="entry name" value="AB_hydrolase_fold"/>
</dbReference>
<evidence type="ECO:0000259" key="1">
    <source>
        <dbReference type="Pfam" id="PF00561"/>
    </source>
</evidence>
<name>A0ABQ6KCN8_9MICO</name>
<evidence type="ECO:0000313" key="3">
    <source>
        <dbReference type="Proteomes" id="UP001157034"/>
    </source>
</evidence>
<dbReference type="InterPro" id="IPR000073">
    <property type="entry name" value="AB_hydrolase_1"/>
</dbReference>
<sequence length="259" mass="27829">MDSAYAPSGDLGIYYERHGSPTARRPLLLIHGGGSTIDTNWAALLPHLAATREVVALEEEGHGRTRPTERPLTAENAAGDALAVLEHAGLDRVDILAFSAGCQTAIAFAVGFPDRVGRLILASPPWRRDALIPGFWDGMAAASLATMPPLFVEEHRRHNGDEPALLQRFFDLDRQRMLTFEDWPDAAIAGIGAPTLVVAADRDVVTVESATLLARTLADGRLLVVPGIHGDYLGEAFASGGDTRLMDRTLPFLLAHLDA</sequence>
<feature type="domain" description="AB hydrolase-1" evidence="1">
    <location>
        <begin position="26"/>
        <end position="158"/>
    </location>
</feature>
<protein>
    <recommendedName>
        <fullName evidence="1">AB hydrolase-1 domain-containing protein</fullName>
    </recommendedName>
</protein>
<gene>
    <name evidence="2" type="ORF">GCM10025881_31860</name>
</gene>
<dbReference type="EMBL" id="BSVB01000001">
    <property type="protein sequence ID" value="GMA96362.1"/>
    <property type="molecule type" value="Genomic_DNA"/>
</dbReference>
<accession>A0ABQ6KCN8</accession>
<dbReference type="Proteomes" id="UP001157034">
    <property type="component" value="Unassembled WGS sequence"/>
</dbReference>
<comment type="caution">
    <text evidence="2">The sequence shown here is derived from an EMBL/GenBank/DDBJ whole genome shotgun (WGS) entry which is preliminary data.</text>
</comment>
<dbReference type="Gene3D" id="3.40.50.1820">
    <property type="entry name" value="alpha/beta hydrolase"/>
    <property type="match status" value="1"/>
</dbReference>
<dbReference type="PANTHER" id="PTHR43433">
    <property type="entry name" value="HYDROLASE, ALPHA/BETA FOLD FAMILY PROTEIN"/>
    <property type="match status" value="1"/>
</dbReference>
<dbReference type="RefSeq" id="WP_284254958.1">
    <property type="nucleotide sequence ID" value="NZ_BAAAQO010000004.1"/>
</dbReference>
<evidence type="ECO:0000313" key="2">
    <source>
        <dbReference type="EMBL" id="GMA96362.1"/>
    </source>
</evidence>
<organism evidence="2 3">
    <name type="scientific">Pseudolysinimonas kribbensis</name>
    <dbReference type="NCBI Taxonomy" id="433641"/>
    <lineage>
        <taxon>Bacteria</taxon>
        <taxon>Bacillati</taxon>
        <taxon>Actinomycetota</taxon>
        <taxon>Actinomycetes</taxon>
        <taxon>Micrococcales</taxon>
        <taxon>Microbacteriaceae</taxon>
        <taxon>Pseudolysinimonas</taxon>
    </lineage>
</organism>
<keyword evidence="3" id="KW-1185">Reference proteome</keyword>
<dbReference type="Pfam" id="PF00561">
    <property type="entry name" value="Abhydrolase_1"/>
    <property type="match status" value="1"/>
</dbReference>
<dbReference type="SUPFAM" id="SSF53474">
    <property type="entry name" value="alpha/beta-Hydrolases"/>
    <property type="match status" value="1"/>
</dbReference>